<feature type="domain" description="SLA1 homology" evidence="3">
    <location>
        <begin position="490"/>
        <end position="545"/>
    </location>
</feature>
<reference evidence="4 5" key="1">
    <citation type="submission" date="2019-02" db="EMBL/GenBank/DDBJ databases">
        <title>Deep-cultivation of Planctomycetes and their phenomic and genomic characterization uncovers novel biology.</title>
        <authorList>
            <person name="Wiegand S."/>
            <person name="Jogler M."/>
            <person name="Boedeker C."/>
            <person name="Pinto D."/>
            <person name="Vollmers J."/>
            <person name="Rivas-Marin E."/>
            <person name="Kohn T."/>
            <person name="Peeters S.H."/>
            <person name="Heuer A."/>
            <person name="Rast P."/>
            <person name="Oberbeckmann S."/>
            <person name="Bunk B."/>
            <person name="Jeske O."/>
            <person name="Meyerdierks A."/>
            <person name="Storesund J.E."/>
            <person name="Kallscheuer N."/>
            <person name="Luecker S."/>
            <person name="Lage O.M."/>
            <person name="Pohl T."/>
            <person name="Merkel B.J."/>
            <person name="Hornburger P."/>
            <person name="Mueller R.-W."/>
            <person name="Bruemmer F."/>
            <person name="Labrenz M."/>
            <person name="Spormann A.M."/>
            <person name="Op Den Camp H."/>
            <person name="Overmann J."/>
            <person name="Amann R."/>
            <person name="Jetten M.S.M."/>
            <person name="Mascher T."/>
            <person name="Medema M.H."/>
            <person name="Devos D.P."/>
            <person name="Kaster A.-K."/>
            <person name="Ovreas L."/>
            <person name="Rohde M."/>
            <person name="Galperin M.Y."/>
            <person name="Jogler C."/>
        </authorList>
    </citation>
    <scope>NUCLEOTIDE SEQUENCE [LARGE SCALE GENOMIC DNA]</scope>
    <source>
        <strain evidence="4 5">Q31b</strain>
    </source>
</reference>
<name>A0A5C6E5Q9_9BACT</name>
<protein>
    <recommendedName>
        <fullName evidence="3">SLA1 homology domain-containing protein</fullName>
    </recommendedName>
</protein>
<dbReference type="AlphaFoldDB" id="A0A5C6E5Q9"/>
<feature type="chain" id="PRO_5023022062" description="SLA1 homology domain-containing protein" evidence="2">
    <location>
        <begin position="27"/>
        <end position="554"/>
    </location>
</feature>
<evidence type="ECO:0000256" key="2">
    <source>
        <dbReference type="SAM" id="SignalP"/>
    </source>
</evidence>
<dbReference type="Gene3D" id="2.30.30.700">
    <property type="entry name" value="SLA1 homology domain 1"/>
    <property type="match status" value="1"/>
</dbReference>
<dbReference type="GO" id="GO:0042802">
    <property type="term" value="F:identical protein binding"/>
    <property type="evidence" value="ECO:0007669"/>
    <property type="project" value="InterPro"/>
</dbReference>
<dbReference type="GO" id="GO:0043130">
    <property type="term" value="F:ubiquitin binding"/>
    <property type="evidence" value="ECO:0007669"/>
    <property type="project" value="InterPro"/>
</dbReference>
<feature type="signal peptide" evidence="2">
    <location>
        <begin position="1"/>
        <end position="26"/>
    </location>
</feature>
<keyword evidence="5" id="KW-1185">Reference proteome</keyword>
<dbReference type="Proteomes" id="UP000315471">
    <property type="component" value="Unassembled WGS sequence"/>
</dbReference>
<dbReference type="RefSeq" id="WP_146599470.1">
    <property type="nucleotide sequence ID" value="NZ_SJPY01000003.1"/>
</dbReference>
<evidence type="ECO:0000313" key="4">
    <source>
        <dbReference type="EMBL" id="TWU42961.1"/>
    </source>
</evidence>
<dbReference type="EMBL" id="SJPY01000003">
    <property type="protein sequence ID" value="TWU42961.1"/>
    <property type="molecule type" value="Genomic_DNA"/>
</dbReference>
<keyword evidence="2" id="KW-0732">Signal</keyword>
<gene>
    <name evidence="4" type="ORF">Q31b_19950</name>
</gene>
<sequence precursor="true">MVNLKHLGVFAMGAIVCCTCSVSARAASLGYQWKNGQRFSYQFEVTVEMDDETITYKGITHYTVNTVNAEQAIVTYRGGLNESKKMKQSNRGGPFGRRGFPGPPSIPSPFSRPTFAGKTQTTNKITITPSGETLAMQGDSQLPYLLGNVSLMPFERLPRDERREWTIDNGVSISETNEDRRNRFGPFGPGGPFGGNQDRNVQAAGEVANYTIQSENGDLVVIKKSYRLTTPQTGDNPAFDMTGNGTWTFDRKENVPHAFDMNIELTIKSGNSSVVLPISIKYDRISAEKIAEMEAAAKAKADAMAKAAAEKLALAKAPLTPQEKRDALASLSGRDAKNIQTTLGQLAAKSPEDPDPEMAAAIEQHIDNPDKAVSAAAQKALVKWSPSYALKKKLAKAYQGPGVLSSTGLVVESITPLFVGQLVQAQKPRYGSFWRAAKVKKLLPDGQVELAFLTWGKEDGAVAVARRNIQLAPPELDQPDKPANIDTLKSESRTWSDATGRFKTDAVFLSAADGTVNLRRSDGRTLSVPLEKLSEADQAFVKQLEDSENPFKLD</sequence>
<dbReference type="GO" id="GO:0008092">
    <property type="term" value="F:cytoskeletal protein binding"/>
    <property type="evidence" value="ECO:0007669"/>
    <property type="project" value="InterPro"/>
</dbReference>
<accession>A0A5C6E5Q9</accession>
<dbReference type="GO" id="GO:0030674">
    <property type="term" value="F:protein-macromolecule adaptor activity"/>
    <property type="evidence" value="ECO:0007669"/>
    <property type="project" value="InterPro"/>
</dbReference>
<proteinExistence type="predicted"/>
<dbReference type="Pfam" id="PF03983">
    <property type="entry name" value="SHD1"/>
    <property type="match status" value="1"/>
</dbReference>
<dbReference type="OrthoDB" id="291762at2"/>
<dbReference type="InterPro" id="IPR007131">
    <property type="entry name" value="SHD1"/>
</dbReference>
<comment type="caution">
    <text evidence="4">The sequence shown here is derived from an EMBL/GenBank/DDBJ whole genome shotgun (WGS) entry which is preliminary data.</text>
</comment>
<evidence type="ECO:0000256" key="1">
    <source>
        <dbReference type="SAM" id="MobiDB-lite"/>
    </source>
</evidence>
<feature type="region of interest" description="Disordered" evidence="1">
    <location>
        <begin position="176"/>
        <end position="197"/>
    </location>
</feature>
<evidence type="ECO:0000259" key="3">
    <source>
        <dbReference type="Pfam" id="PF03983"/>
    </source>
</evidence>
<organism evidence="4 5">
    <name type="scientific">Novipirellula aureliae</name>
    <dbReference type="NCBI Taxonomy" id="2527966"/>
    <lineage>
        <taxon>Bacteria</taxon>
        <taxon>Pseudomonadati</taxon>
        <taxon>Planctomycetota</taxon>
        <taxon>Planctomycetia</taxon>
        <taxon>Pirellulales</taxon>
        <taxon>Pirellulaceae</taxon>
        <taxon>Novipirellula</taxon>
    </lineage>
</organism>
<evidence type="ECO:0000313" key="5">
    <source>
        <dbReference type="Proteomes" id="UP000315471"/>
    </source>
</evidence>
<feature type="region of interest" description="Disordered" evidence="1">
    <location>
        <begin position="84"/>
        <end position="122"/>
    </location>
</feature>